<dbReference type="WBParaSite" id="Hba_02404">
    <property type="protein sequence ID" value="Hba_02404"/>
    <property type="gene ID" value="Hba_02404"/>
</dbReference>
<reference evidence="2" key="1">
    <citation type="submission" date="2016-11" db="UniProtKB">
        <authorList>
            <consortium name="WormBaseParasite"/>
        </authorList>
    </citation>
    <scope>IDENTIFICATION</scope>
</reference>
<dbReference type="AlphaFoldDB" id="A0A1I7WCG1"/>
<protein>
    <submittedName>
        <fullName evidence="2">Uncharacterized protein</fullName>
    </submittedName>
</protein>
<dbReference type="Proteomes" id="UP000095283">
    <property type="component" value="Unplaced"/>
</dbReference>
<organism evidence="1 2">
    <name type="scientific">Heterorhabditis bacteriophora</name>
    <name type="common">Entomopathogenic nematode worm</name>
    <dbReference type="NCBI Taxonomy" id="37862"/>
    <lineage>
        <taxon>Eukaryota</taxon>
        <taxon>Metazoa</taxon>
        <taxon>Ecdysozoa</taxon>
        <taxon>Nematoda</taxon>
        <taxon>Chromadorea</taxon>
        <taxon>Rhabditida</taxon>
        <taxon>Rhabditina</taxon>
        <taxon>Rhabditomorpha</taxon>
        <taxon>Strongyloidea</taxon>
        <taxon>Heterorhabditidae</taxon>
        <taxon>Heterorhabditis</taxon>
    </lineage>
</organism>
<proteinExistence type="predicted"/>
<evidence type="ECO:0000313" key="2">
    <source>
        <dbReference type="WBParaSite" id="Hba_02404"/>
    </source>
</evidence>
<name>A0A1I7WCG1_HETBA</name>
<sequence length="33" mass="3869">MAGVYPLMCVFRIVLANFPHLMQSSRDYFFINS</sequence>
<accession>A0A1I7WCG1</accession>
<evidence type="ECO:0000313" key="1">
    <source>
        <dbReference type="Proteomes" id="UP000095283"/>
    </source>
</evidence>
<keyword evidence="1" id="KW-1185">Reference proteome</keyword>